<gene>
    <name evidence="2" type="ORF">FKW44_018557</name>
</gene>
<feature type="non-terminal residue" evidence="2">
    <location>
        <position position="80"/>
    </location>
</feature>
<protein>
    <submittedName>
        <fullName evidence="2">Uncharacterized protein</fullName>
    </submittedName>
</protein>
<feature type="region of interest" description="Disordered" evidence="1">
    <location>
        <begin position="1"/>
        <end position="38"/>
    </location>
</feature>
<keyword evidence="3" id="KW-1185">Reference proteome</keyword>
<organism evidence="2 3">
    <name type="scientific">Caligus rogercresseyi</name>
    <name type="common">Sea louse</name>
    <dbReference type="NCBI Taxonomy" id="217165"/>
    <lineage>
        <taxon>Eukaryota</taxon>
        <taxon>Metazoa</taxon>
        <taxon>Ecdysozoa</taxon>
        <taxon>Arthropoda</taxon>
        <taxon>Crustacea</taxon>
        <taxon>Multicrustacea</taxon>
        <taxon>Hexanauplia</taxon>
        <taxon>Copepoda</taxon>
        <taxon>Siphonostomatoida</taxon>
        <taxon>Caligidae</taxon>
        <taxon>Caligus</taxon>
    </lineage>
</organism>
<evidence type="ECO:0000313" key="3">
    <source>
        <dbReference type="Proteomes" id="UP000595437"/>
    </source>
</evidence>
<reference evidence="3" key="1">
    <citation type="submission" date="2021-01" db="EMBL/GenBank/DDBJ databases">
        <title>Caligus Genome Assembly.</title>
        <authorList>
            <person name="Gallardo-Escarate C."/>
        </authorList>
    </citation>
    <scope>NUCLEOTIDE SEQUENCE [LARGE SCALE GENOMIC DNA]</scope>
</reference>
<sequence length="80" mass="9006">DSTEKVENVHSNSRTTEQCHDDDTSDVTGVENTEDKEPQVQLSYNKVASSGIIESNPFMPKEEPIQPEGCDPFYGPKFWD</sequence>
<name>A0A7T8GUN9_CALRO</name>
<proteinExistence type="predicted"/>
<accession>A0A7T8GUN9</accession>
<dbReference type="Proteomes" id="UP000595437">
    <property type="component" value="Chromosome 13"/>
</dbReference>
<dbReference type="AlphaFoldDB" id="A0A7T8GUN9"/>
<evidence type="ECO:0000256" key="1">
    <source>
        <dbReference type="SAM" id="MobiDB-lite"/>
    </source>
</evidence>
<dbReference type="EMBL" id="CP045902">
    <property type="protein sequence ID" value="QQP38077.1"/>
    <property type="molecule type" value="Genomic_DNA"/>
</dbReference>
<feature type="region of interest" description="Disordered" evidence="1">
    <location>
        <begin position="54"/>
        <end position="80"/>
    </location>
</feature>
<evidence type="ECO:0000313" key="2">
    <source>
        <dbReference type="EMBL" id="QQP38077.1"/>
    </source>
</evidence>